<dbReference type="EMBL" id="JAYMGO010000008">
    <property type="protein sequence ID" value="KAL1270146.1"/>
    <property type="molecule type" value="Genomic_DNA"/>
</dbReference>
<keyword evidence="2" id="KW-1185">Reference proteome</keyword>
<accession>A0ABR3MZS7</accession>
<gene>
    <name evidence="1" type="ORF">QQF64_032435</name>
</gene>
<reference evidence="1 2" key="1">
    <citation type="submission" date="2023-09" db="EMBL/GenBank/DDBJ databases">
        <authorList>
            <person name="Wang M."/>
        </authorList>
    </citation>
    <scope>NUCLEOTIDE SEQUENCE [LARGE SCALE GENOMIC DNA]</scope>
    <source>
        <strain evidence="1">GT-2023</strain>
        <tissue evidence="1">Liver</tissue>
    </source>
</reference>
<dbReference type="Proteomes" id="UP001558613">
    <property type="component" value="Unassembled WGS sequence"/>
</dbReference>
<protein>
    <submittedName>
        <fullName evidence="1">Uncharacterized protein</fullName>
    </submittedName>
</protein>
<proteinExistence type="predicted"/>
<name>A0ABR3MZS7_9TELE</name>
<comment type="caution">
    <text evidence="1">The sequence shown here is derived from an EMBL/GenBank/DDBJ whole genome shotgun (WGS) entry which is preliminary data.</text>
</comment>
<evidence type="ECO:0000313" key="1">
    <source>
        <dbReference type="EMBL" id="KAL1270146.1"/>
    </source>
</evidence>
<sequence length="208" mass="23067">ITQLDPAWSLVEAKLFPQETLFLEAKEKKASTERQHRAAEPHLERLEADVDGWRPHFNWLLPEHTLTSFHLSSLCILALKSGSNRGNAIAALKGPARRGSFSCEQEVNNLMRTWRRDEACKYTGFSKNRALGTLIPLFICYSNLCCALRTQTIPAGVPQGGSSGPAALRPGISGEKDPYNSAPGCWRNRDMLLHMSGQASLLCCFKKV</sequence>
<feature type="non-terminal residue" evidence="1">
    <location>
        <position position="1"/>
    </location>
</feature>
<organism evidence="1 2">
    <name type="scientific">Cirrhinus molitorella</name>
    <name type="common">mud carp</name>
    <dbReference type="NCBI Taxonomy" id="172907"/>
    <lineage>
        <taxon>Eukaryota</taxon>
        <taxon>Metazoa</taxon>
        <taxon>Chordata</taxon>
        <taxon>Craniata</taxon>
        <taxon>Vertebrata</taxon>
        <taxon>Euteleostomi</taxon>
        <taxon>Actinopterygii</taxon>
        <taxon>Neopterygii</taxon>
        <taxon>Teleostei</taxon>
        <taxon>Ostariophysi</taxon>
        <taxon>Cypriniformes</taxon>
        <taxon>Cyprinidae</taxon>
        <taxon>Labeoninae</taxon>
        <taxon>Labeonini</taxon>
        <taxon>Cirrhinus</taxon>
    </lineage>
</organism>
<evidence type="ECO:0000313" key="2">
    <source>
        <dbReference type="Proteomes" id="UP001558613"/>
    </source>
</evidence>